<name>A0A423TYG5_PENVA</name>
<sequence>MFMTGSLLPWSAVTDGRAPASRELDLKRILFAGEVDRHATTHVLLWTQMRSGSSFTGDLLTASPHTFYTEEPLRGSKLSGMAESVAFLKDILQCRFSEQPRFLNKWLNGVNGHDYRTKLLCPEFPGVCKGPSLVEAMCRAARARVVRVVSGELGVAAALLEDGGLSARVIHLVRDPRALLASRERFRNGTHGKYLLAAGMGFRQEEKDPSAVCARYRRDMAARSSFVRLYPDRYVLVRYEDLALDAERVMRRLYPFMRLPYTAAVASTVAFHTLRLEEEDHPYSTIKNSKSTVFAWRQHLPFRDMERIQRECGDVLEAYGYRSFHTPREYGDLKVSPLSLTEEEVNR</sequence>
<evidence type="ECO:0000313" key="3">
    <source>
        <dbReference type="Proteomes" id="UP000283509"/>
    </source>
</evidence>
<reference evidence="2 3" key="2">
    <citation type="submission" date="2019-01" db="EMBL/GenBank/DDBJ databases">
        <title>The decoding of complex shrimp genome reveals the adaptation for benthos swimmer, frequently molting mechanism and breeding impact on genome.</title>
        <authorList>
            <person name="Sun Y."/>
            <person name="Gao Y."/>
            <person name="Yu Y."/>
        </authorList>
    </citation>
    <scope>NUCLEOTIDE SEQUENCE [LARGE SCALE GENOMIC DNA]</scope>
    <source>
        <tissue evidence="2">Muscle</tissue>
    </source>
</reference>
<keyword evidence="3" id="KW-1185">Reference proteome</keyword>
<dbReference type="GO" id="GO:0006044">
    <property type="term" value="P:N-acetylglucosamine metabolic process"/>
    <property type="evidence" value="ECO:0007669"/>
    <property type="project" value="TreeGrafter"/>
</dbReference>
<dbReference type="Proteomes" id="UP000283509">
    <property type="component" value="Unassembled WGS sequence"/>
</dbReference>
<dbReference type="OrthoDB" id="6138663at2759"/>
<comment type="caution">
    <text evidence="2">The sequence shown here is derived from an EMBL/GenBank/DDBJ whole genome shotgun (WGS) entry which is preliminary data.</text>
</comment>
<dbReference type="GO" id="GO:0001517">
    <property type="term" value="F:N-acetylglucosamine 6-O-sulfotransferase activity"/>
    <property type="evidence" value="ECO:0007669"/>
    <property type="project" value="TreeGrafter"/>
</dbReference>
<feature type="domain" description="Sulfotransferase" evidence="1">
    <location>
        <begin position="41"/>
        <end position="317"/>
    </location>
</feature>
<dbReference type="InterPro" id="IPR027417">
    <property type="entry name" value="P-loop_NTPase"/>
</dbReference>
<evidence type="ECO:0000259" key="1">
    <source>
        <dbReference type="Pfam" id="PF00685"/>
    </source>
</evidence>
<dbReference type="EMBL" id="QCYY01000965">
    <property type="protein sequence ID" value="ROT81498.1"/>
    <property type="molecule type" value="Genomic_DNA"/>
</dbReference>
<protein>
    <submittedName>
        <fullName evidence="2">Putative carbohydrate sulfotransferase 4</fullName>
    </submittedName>
</protein>
<dbReference type="Pfam" id="PF00685">
    <property type="entry name" value="Sulfotransfer_1"/>
    <property type="match status" value="1"/>
</dbReference>
<dbReference type="PANTHER" id="PTHR10704">
    <property type="entry name" value="CARBOHYDRATE SULFOTRANSFERASE"/>
    <property type="match status" value="1"/>
</dbReference>
<dbReference type="InterPro" id="IPR051135">
    <property type="entry name" value="Gal/GlcNAc/GalNAc_ST"/>
</dbReference>
<dbReference type="AlphaFoldDB" id="A0A423TYG5"/>
<gene>
    <name evidence="2" type="ORF">C7M84_025341</name>
</gene>
<dbReference type="InterPro" id="IPR000863">
    <property type="entry name" value="Sulfotransferase_dom"/>
</dbReference>
<organism evidence="2 3">
    <name type="scientific">Penaeus vannamei</name>
    <name type="common">Whiteleg shrimp</name>
    <name type="synonym">Litopenaeus vannamei</name>
    <dbReference type="NCBI Taxonomy" id="6689"/>
    <lineage>
        <taxon>Eukaryota</taxon>
        <taxon>Metazoa</taxon>
        <taxon>Ecdysozoa</taxon>
        <taxon>Arthropoda</taxon>
        <taxon>Crustacea</taxon>
        <taxon>Multicrustacea</taxon>
        <taxon>Malacostraca</taxon>
        <taxon>Eumalacostraca</taxon>
        <taxon>Eucarida</taxon>
        <taxon>Decapoda</taxon>
        <taxon>Dendrobranchiata</taxon>
        <taxon>Penaeoidea</taxon>
        <taxon>Penaeidae</taxon>
        <taxon>Penaeus</taxon>
    </lineage>
</organism>
<keyword evidence="2" id="KW-0808">Transferase</keyword>
<dbReference type="GO" id="GO:0006790">
    <property type="term" value="P:sulfur compound metabolic process"/>
    <property type="evidence" value="ECO:0007669"/>
    <property type="project" value="TreeGrafter"/>
</dbReference>
<evidence type="ECO:0000313" key="2">
    <source>
        <dbReference type="EMBL" id="ROT81498.1"/>
    </source>
</evidence>
<reference evidence="2 3" key="1">
    <citation type="submission" date="2018-04" db="EMBL/GenBank/DDBJ databases">
        <authorList>
            <person name="Zhang X."/>
            <person name="Yuan J."/>
            <person name="Li F."/>
            <person name="Xiang J."/>
        </authorList>
    </citation>
    <scope>NUCLEOTIDE SEQUENCE [LARGE SCALE GENOMIC DNA]</scope>
    <source>
        <tissue evidence="2">Muscle</tissue>
    </source>
</reference>
<proteinExistence type="predicted"/>
<dbReference type="SUPFAM" id="SSF52540">
    <property type="entry name" value="P-loop containing nucleoside triphosphate hydrolases"/>
    <property type="match status" value="1"/>
</dbReference>
<accession>A0A423TYG5</accession>
<dbReference type="Gene3D" id="3.40.50.300">
    <property type="entry name" value="P-loop containing nucleotide triphosphate hydrolases"/>
    <property type="match status" value="1"/>
</dbReference>
<dbReference type="PANTHER" id="PTHR10704:SF44">
    <property type="entry name" value="LD35051P-RELATED"/>
    <property type="match status" value="1"/>
</dbReference>